<proteinExistence type="predicted"/>
<evidence type="ECO:0000313" key="1">
    <source>
        <dbReference type="EMBL" id="RKE90998.1"/>
    </source>
</evidence>
<dbReference type="EMBL" id="RAQJ01000006">
    <property type="protein sequence ID" value="RKE90998.1"/>
    <property type="molecule type" value="Genomic_DNA"/>
</dbReference>
<organism evidence="1 2">
    <name type="scientific">Ichthyenterobacterium magnum</name>
    <dbReference type="NCBI Taxonomy" id="1230530"/>
    <lineage>
        <taxon>Bacteria</taxon>
        <taxon>Pseudomonadati</taxon>
        <taxon>Bacteroidota</taxon>
        <taxon>Flavobacteriia</taxon>
        <taxon>Flavobacteriales</taxon>
        <taxon>Flavobacteriaceae</taxon>
        <taxon>Ichthyenterobacterium</taxon>
    </lineage>
</organism>
<keyword evidence="2" id="KW-1185">Reference proteome</keyword>
<reference evidence="1 2" key="1">
    <citation type="submission" date="2018-09" db="EMBL/GenBank/DDBJ databases">
        <title>Genomic Encyclopedia of Archaeal and Bacterial Type Strains, Phase II (KMG-II): from individual species to whole genera.</title>
        <authorList>
            <person name="Goeker M."/>
        </authorList>
    </citation>
    <scope>NUCLEOTIDE SEQUENCE [LARGE SCALE GENOMIC DNA]</scope>
    <source>
        <strain evidence="1 2">DSM 26283</strain>
    </source>
</reference>
<name>A0A420DF09_9FLAO</name>
<dbReference type="PROSITE" id="PS51257">
    <property type="entry name" value="PROKAR_LIPOPROTEIN"/>
    <property type="match status" value="1"/>
</dbReference>
<gene>
    <name evidence="1" type="ORF">BXY80_2588</name>
</gene>
<dbReference type="Proteomes" id="UP000284892">
    <property type="component" value="Unassembled WGS sequence"/>
</dbReference>
<dbReference type="AlphaFoldDB" id="A0A420DF09"/>
<comment type="caution">
    <text evidence="1">The sequence shown here is derived from an EMBL/GenBank/DDBJ whole genome shotgun (WGS) entry which is preliminary data.</text>
</comment>
<accession>A0A420DF09</accession>
<sequence>MLILNNKEMKKIFIIFFCIAIFSCQSQDKNKETIIKFINNIVLNSNYDSSDLEYYLDIDKETLEDKNKKDFFISLMDDNIIDIKQKIDKNELNYIILSNKEAIEKGITSNLIYNDYSKVYYVIVENKIITPIIIKNDKIVSFFYGLTKKENESRPMLLNN</sequence>
<evidence type="ECO:0000313" key="2">
    <source>
        <dbReference type="Proteomes" id="UP000284892"/>
    </source>
</evidence>
<protein>
    <submittedName>
        <fullName evidence="1">Uncharacterized protein</fullName>
    </submittedName>
</protein>